<evidence type="ECO:0000313" key="2">
    <source>
        <dbReference type="EMBL" id="SUJ25499.1"/>
    </source>
</evidence>
<reference evidence="2 3" key="1">
    <citation type="submission" date="2018-06" db="EMBL/GenBank/DDBJ databases">
        <authorList>
            <consortium name="Pathogen Informatics"/>
            <person name="Doyle S."/>
        </authorList>
    </citation>
    <scope>NUCLEOTIDE SEQUENCE [LARGE SCALE GENOMIC DNA]</scope>
    <source>
        <strain evidence="2 3">NCTC11388</strain>
    </source>
</reference>
<proteinExistence type="predicted"/>
<accession>A0A380CQB8</accession>
<protein>
    <submittedName>
        <fullName evidence="2">Transcription elongation factor GreA</fullName>
    </submittedName>
</protein>
<name>A0A380CQB8_SPHSI</name>
<organism evidence="2 3">
    <name type="scientific">Sphingobacterium spiritivorum</name>
    <name type="common">Flavobacterium spiritivorum</name>
    <dbReference type="NCBI Taxonomy" id="258"/>
    <lineage>
        <taxon>Bacteria</taxon>
        <taxon>Pseudomonadati</taxon>
        <taxon>Bacteroidota</taxon>
        <taxon>Sphingobacteriia</taxon>
        <taxon>Sphingobacteriales</taxon>
        <taxon>Sphingobacteriaceae</taxon>
        <taxon>Sphingobacterium</taxon>
    </lineage>
</organism>
<evidence type="ECO:0000256" key="1">
    <source>
        <dbReference type="SAM" id="Coils"/>
    </source>
</evidence>
<dbReference type="GO" id="GO:0003746">
    <property type="term" value="F:translation elongation factor activity"/>
    <property type="evidence" value="ECO:0007669"/>
    <property type="project" value="UniProtKB-KW"/>
</dbReference>
<dbReference type="Proteomes" id="UP000254893">
    <property type="component" value="Unassembled WGS sequence"/>
</dbReference>
<keyword evidence="1" id="KW-0175">Coiled coil</keyword>
<dbReference type="RefSeq" id="WP_115171127.1">
    <property type="nucleotide sequence ID" value="NZ_UGYW01000002.1"/>
</dbReference>
<keyword evidence="2" id="KW-0648">Protein biosynthesis</keyword>
<sequence>MKDSVQLKERLVKHIKETTDRRLVEIDTALVQAQESANDDTKSSAGDKYETSREMIQQDINRLQQQRAEVIRELDIINKIEQEGTEVGKLGALVVTDRFTYFLATSLGQLVIDGNKYAIVSAQSPIGKQLIGKEKGQDFEFNGIQQTIKGIY</sequence>
<evidence type="ECO:0000313" key="3">
    <source>
        <dbReference type="Proteomes" id="UP000254893"/>
    </source>
</evidence>
<dbReference type="AlphaFoldDB" id="A0A380CQB8"/>
<dbReference type="EMBL" id="UGYW01000002">
    <property type="protein sequence ID" value="SUJ25499.1"/>
    <property type="molecule type" value="Genomic_DNA"/>
</dbReference>
<gene>
    <name evidence="2" type="ORF">NCTC11388_03720</name>
</gene>
<keyword evidence="2" id="KW-0251">Elongation factor</keyword>
<feature type="coiled-coil region" evidence="1">
    <location>
        <begin position="46"/>
        <end position="83"/>
    </location>
</feature>